<evidence type="ECO:0000256" key="1">
    <source>
        <dbReference type="SAM" id="MobiDB-lite"/>
    </source>
</evidence>
<accession>A0A1J5R154</accession>
<gene>
    <name evidence="2" type="ORF">GALL_323560</name>
</gene>
<evidence type="ECO:0000313" key="2">
    <source>
        <dbReference type="EMBL" id="OIQ85807.1"/>
    </source>
</evidence>
<organism evidence="2">
    <name type="scientific">mine drainage metagenome</name>
    <dbReference type="NCBI Taxonomy" id="410659"/>
    <lineage>
        <taxon>unclassified sequences</taxon>
        <taxon>metagenomes</taxon>
        <taxon>ecological metagenomes</taxon>
    </lineage>
</organism>
<dbReference type="AlphaFoldDB" id="A0A1J5R154"/>
<dbReference type="EMBL" id="MLJW01000520">
    <property type="protein sequence ID" value="OIQ85807.1"/>
    <property type="molecule type" value="Genomic_DNA"/>
</dbReference>
<reference evidence="2" key="1">
    <citation type="submission" date="2016-10" db="EMBL/GenBank/DDBJ databases">
        <title>Sequence of Gallionella enrichment culture.</title>
        <authorList>
            <person name="Poehlein A."/>
            <person name="Muehling M."/>
            <person name="Daniel R."/>
        </authorList>
    </citation>
    <scope>NUCLEOTIDE SEQUENCE</scope>
</reference>
<comment type="caution">
    <text evidence="2">The sequence shown here is derived from an EMBL/GenBank/DDBJ whole genome shotgun (WGS) entry which is preliminary data.</text>
</comment>
<proteinExistence type="predicted"/>
<feature type="region of interest" description="Disordered" evidence="1">
    <location>
        <begin position="1"/>
        <end position="56"/>
    </location>
</feature>
<name>A0A1J5R154_9ZZZZ</name>
<sequence>MAENVSKDDHGVEPSEEQELKVDGVVEDETAGTESVNGNDADDDTPSPYEEATMPCYTEDDPIIRNLNMKLCGLLTLHYPARDVKLIVDGDAALRILSMFHQRSDKRWTDHLDPRWSSAASGWVVLDLGEPLAMSYMPMSEPRERTVVDPQVAA</sequence>
<protein>
    <submittedName>
        <fullName evidence="2">Uncharacterized protein</fullName>
    </submittedName>
</protein>
<feature type="compositionally biased region" description="Basic and acidic residues" evidence="1">
    <location>
        <begin position="1"/>
        <end position="24"/>
    </location>
</feature>